<name>A0A9P6B7Q5_9AGAM</name>
<dbReference type="PROSITE" id="PS00059">
    <property type="entry name" value="ADH_ZINC"/>
    <property type="match status" value="1"/>
</dbReference>
<comment type="cofactor">
    <cofactor evidence="1 7">
        <name>Zn(2+)</name>
        <dbReference type="ChEBI" id="CHEBI:29105"/>
    </cofactor>
</comment>
<comment type="similarity">
    <text evidence="2 7">Belongs to the zinc-containing alcohol dehydrogenase family.</text>
</comment>
<evidence type="ECO:0000256" key="7">
    <source>
        <dbReference type="RuleBase" id="RU361277"/>
    </source>
</evidence>
<dbReference type="SMART" id="SM00829">
    <property type="entry name" value="PKS_ER"/>
    <property type="match status" value="1"/>
</dbReference>
<dbReference type="SUPFAM" id="SSF51735">
    <property type="entry name" value="NAD(P)-binding Rossmann-fold domains"/>
    <property type="match status" value="1"/>
</dbReference>
<dbReference type="Gene3D" id="3.90.180.10">
    <property type="entry name" value="Medium-chain alcohol dehydrogenases, catalytic domain"/>
    <property type="match status" value="1"/>
</dbReference>
<dbReference type="GO" id="GO:0008270">
    <property type="term" value="F:zinc ion binding"/>
    <property type="evidence" value="ECO:0007669"/>
    <property type="project" value="InterPro"/>
</dbReference>
<dbReference type="GO" id="GO:0003939">
    <property type="term" value="F:L-iditol 2-dehydrogenase (NAD+) activity"/>
    <property type="evidence" value="ECO:0007669"/>
    <property type="project" value="TreeGrafter"/>
</dbReference>
<dbReference type="PANTHER" id="PTHR43161:SF9">
    <property type="entry name" value="SORBITOL DEHYDROGENASE"/>
    <property type="match status" value="1"/>
</dbReference>
<proteinExistence type="inferred from homology"/>
<dbReference type="GO" id="GO:0006062">
    <property type="term" value="P:sorbitol catabolic process"/>
    <property type="evidence" value="ECO:0007669"/>
    <property type="project" value="TreeGrafter"/>
</dbReference>
<dbReference type="InterPro" id="IPR013154">
    <property type="entry name" value="ADH-like_N"/>
</dbReference>
<protein>
    <recommendedName>
        <fullName evidence="8">Enoyl reductase (ER) domain-containing protein</fullName>
    </recommendedName>
</protein>
<dbReference type="AlphaFoldDB" id="A0A9P6B7Q5"/>
<sequence length="363" mass="38757">MTYKSNPSFVLRGVDHTAFEERSVPKVGPHDVLVEVKKTGLCGSDVHYLVHGKIGDFVVKSPMVLGHESAGIVAEVGTKVALEPGRSCRKCEACKSGRYQLCPDMVFAATPPHDGTLARYYSLPADLAYPLPDNMSLEEGALMEPLSVGIHSVANLGGFRSNQSIAVFGAGPVGLLCMAVAKALSAARVIAIDIVPERLAFARSYAATDVFLPPRIQEDENKIDFSKRVARQMCAELGIEERGKQAVDLVIDASGAEVCIQMGIFIVKIGGTFIQVGMGASEITVPITLLIAKELKLQGSFRYGPGDYTLAISLASQGKIDVKALITHRFPFEDALKAFNTNRTGVGPDGKGVIKAVVDGPRD</sequence>
<dbReference type="Pfam" id="PF00107">
    <property type="entry name" value="ADH_zinc_N"/>
    <property type="match status" value="1"/>
</dbReference>
<keyword evidence="10" id="KW-1185">Reference proteome</keyword>
<organism evidence="9 10">
    <name type="scientific">Hydnum rufescens UP504</name>
    <dbReference type="NCBI Taxonomy" id="1448309"/>
    <lineage>
        <taxon>Eukaryota</taxon>
        <taxon>Fungi</taxon>
        <taxon>Dikarya</taxon>
        <taxon>Basidiomycota</taxon>
        <taxon>Agaricomycotina</taxon>
        <taxon>Agaricomycetes</taxon>
        <taxon>Cantharellales</taxon>
        <taxon>Hydnaceae</taxon>
        <taxon>Hydnum</taxon>
    </lineage>
</organism>
<dbReference type="InterPro" id="IPR045306">
    <property type="entry name" value="SDH-like"/>
</dbReference>
<dbReference type="InterPro" id="IPR002328">
    <property type="entry name" value="ADH_Zn_CS"/>
</dbReference>
<evidence type="ECO:0000256" key="1">
    <source>
        <dbReference type="ARBA" id="ARBA00001947"/>
    </source>
</evidence>
<dbReference type="InterPro" id="IPR020843">
    <property type="entry name" value="ER"/>
</dbReference>
<evidence type="ECO:0000313" key="9">
    <source>
        <dbReference type="EMBL" id="KAF9519050.1"/>
    </source>
</evidence>
<dbReference type="FunFam" id="3.40.50.720:FF:000068">
    <property type="entry name" value="Sorbitol dehydrogenase"/>
    <property type="match status" value="1"/>
</dbReference>
<evidence type="ECO:0000313" key="10">
    <source>
        <dbReference type="Proteomes" id="UP000886523"/>
    </source>
</evidence>
<gene>
    <name evidence="9" type="ORF">BS47DRAFT_1370884</name>
</gene>
<evidence type="ECO:0000256" key="6">
    <source>
        <dbReference type="ARBA" id="ARBA00023027"/>
    </source>
</evidence>
<evidence type="ECO:0000256" key="3">
    <source>
        <dbReference type="ARBA" id="ARBA00022723"/>
    </source>
</evidence>
<dbReference type="EMBL" id="MU128920">
    <property type="protein sequence ID" value="KAF9519050.1"/>
    <property type="molecule type" value="Genomic_DNA"/>
</dbReference>
<keyword evidence="6" id="KW-0520">NAD</keyword>
<evidence type="ECO:0000256" key="4">
    <source>
        <dbReference type="ARBA" id="ARBA00022833"/>
    </source>
</evidence>
<evidence type="ECO:0000256" key="5">
    <source>
        <dbReference type="ARBA" id="ARBA00023002"/>
    </source>
</evidence>
<dbReference type="CDD" id="cd05285">
    <property type="entry name" value="sorbitol_DH"/>
    <property type="match status" value="1"/>
</dbReference>
<keyword evidence="3 7" id="KW-0479">Metal-binding</keyword>
<dbReference type="InterPro" id="IPR011032">
    <property type="entry name" value="GroES-like_sf"/>
</dbReference>
<evidence type="ECO:0000259" key="8">
    <source>
        <dbReference type="SMART" id="SM00829"/>
    </source>
</evidence>
<accession>A0A9P6B7Q5</accession>
<keyword evidence="4 7" id="KW-0862">Zinc</keyword>
<evidence type="ECO:0000256" key="2">
    <source>
        <dbReference type="ARBA" id="ARBA00008072"/>
    </source>
</evidence>
<feature type="domain" description="Enoyl reductase (ER)" evidence="8">
    <location>
        <begin position="13"/>
        <end position="354"/>
    </location>
</feature>
<dbReference type="InterPro" id="IPR013149">
    <property type="entry name" value="ADH-like_C"/>
</dbReference>
<dbReference type="Pfam" id="PF08240">
    <property type="entry name" value="ADH_N"/>
    <property type="match status" value="1"/>
</dbReference>
<dbReference type="PANTHER" id="PTHR43161">
    <property type="entry name" value="SORBITOL DEHYDROGENASE"/>
    <property type="match status" value="1"/>
</dbReference>
<dbReference type="InterPro" id="IPR036291">
    <property type="entry name" value="NAD(P)-bd_dom_sf"/>
</dbReference>
<dbReference type="OrthoDB" id="2148442at2759"/>
<reference evidence="9" key="1">
    <citation type="journal article" date="2020" name="Nat. Commun.">
        <title>Large-scale genome sequencing of mycorrhizal fungi provides insights into the early evolution of symbiotic traits.</title>
        <authorList>
            <person name="Miyauchi S."/>
            <person name="Kiss E."/>
            <person name="Kuo A."/>
            <person name="Drula E."/>
            <person name="Kohler A."/>
            <person name="Sanchez-Garcia M."/>
            <person name="Morin E."/>
            <person name="Andreopoulos B."/>
            <person name="Barry K.W."/>
            <person name="Bonito G."/>
            <person name="Buee M."/>
            <person name="Carver A."/>
            <person name="Chen C."/>
            <person name="Cichocki N."/>
            <person name="Clum A."/>
            <person name="Culley D."/>
            <person name="Crous P.W."/>
            <person name="Fauchery L."/>
            <person name="Girlanda M."/>
            <person name="Hayes R.D."/>
            <person name="Keri Z."/>
            <person name="LaButti K."/>
            <person name="Lipzen A."/>
            <person name="Lombard V."/>
            <person name="Magnuson J."/>
            <person name="Maillard F."/>
            <person name="Murat C."/>
            <person name="Nolan M."/>
            <person name="Ohm R.A."/>
            <person name="Pangilinan J."/>
            <person name="Pereira M.F."/>
            <person name="Perotto S."/>
            <person name="Peter M."/>
            <person name="Pfister S."/>
            <person name="Riley R."/>
            <person name="Sitrit Y."/>
            <person name="Stielow J.B."/>
            <person name="Szollosi G."/>
            <person name="Zifcakova L."/>
            <person name="Stursova M."/>
            <person name="Spatafora J.W."/>
            <person name="Tedersoo L."/>
            <person name="Vaario L.M."/>
            <person name="Yamada A."/>
            <person name="Yan M."/>
            <person name="Wang P."/>
            <person name="Xu J."/>
            <person name="Bruns T."/>
            <person name="Baldrian P."/>
            <person name="Vilgalys R."/>
            <person name="Dunand C."/>
            <person name="Henrissat B."/>
            <person name="Grigoriev I.V."/>
            <person name="Hibbett D."/>
            <person name="Nagy L.G."/>
            <person name="Martin F.M."/>
        </authorList>
    </citation>
    <scope>NUCLEOTIDE SEQUENCE</scope>
    <source>
        <strain evidence="9">UP504</strain>
    </source>
</reference>
<dbReference type="Gene3D" id="3.40.50.720">
    <property type="entry name" value="NAD(P)-binding Rossmann-like Domain"/>
    <property type="match status" value="1"/>
</dbReference>
<comment type="caution">
    <text evidence="9">The sequence shown here is derived from an EMBL/GenBank/DDBJ whole genome shotgun (WGS) entry which is preliminary data.</text>
</comment>
<dbReference type="Proteomes" id="UP000886523">
    <property type="component" value="Unassembled WGS sequence"/>
</dbReference>
<keyword evidence="5" id="KW-0560">Oxidoreductase</keyword>
<dbReference type="SUPFAM" id="SSF50129">
    <property type="entry name" value="GroES-like"/>
    <property type="match status" value="1"/>
</dbReference>